<dbReference type="PANTHER" id="PTHR10291:SF0">
    <property type="entry name" value="DEHYDRODOLICHYL DIPHOSPHATE SYNTHASE 2"/>
    <property type="match status" value="1"/>
</dbReference>
<evidence type="ECO:0000256" key="1">
    <source>
        <dbReference type="ARBA" id="ARBA00004684"/>
    </source>
</evidence>
<evidence type="ECO:0000256" key="5">
    <source>
        <dbReference type="HAMAP-Rule" id="MF_01139"/>
    </source>
</evidence>
<feature type="binding site" evidence="5">
    <location>
        <position position="323"/>
    </location>
    <ligand>
        <name>substrate</name>
    </ligand>
</feature>
<dbReference type="Pfam" id="PF00494">
    <property type="entry name" value="SQS_PSY"/>
    <property type="match status" value="1"/>
</dbReference>
<feature type="binding site" evidence="5">
    <location>
        <position position="291"/>
    </location>
    <ligand>
        <name>substrate</name>
    </ligand>
</feature>
<gene>
    <name evidence="6" type="primary">uppS</name>
    <name evidence="6" type="ORF">FNQ90_06205</name>
</gene>
<dbReference type="InterPro" id="IPR002060">
    <property type="entry name" value="Squ/phyt_synthse"/>
</dbReference>
<dbReference type="InterPro" id="IPR036424">
    <property type="entry name" value="UPP_synth-like_sf"/>
</dbReference>
<evidence type="ECO:0000313" key="7">
    <source>
        <dbReference type="Proteomes" id="UP000538929"/>
    </source>
</evidence>
<feature type="binding site" evidence="5">
    <location>
        <position position="274"/>
    </location>
    <ligand>
        <name>Mg(2+)</name>
        <dbReference type="ChEBI" id="CHEBI:18420"/>
    </ligand>
</feature>
<dbReference type="InterPro" id="IPR018520">
    <property type="entry name" value="UPP_synth-like_CS"/>
</dbReference>
<dbReference type="GO" id="GO:0016094">
    <property type="term" value="P:polyprenol biosynthetic process"/>
    <property type="evidence" value="ECO:0007669"/>
    <property type="project" value="TreeGrafter"/>
</dbReference>
<dbReference type="UniPathway" id="UPA00799"/>
<dbReference type="Proteomes" id="UP000538929">
    <property type="component" value="Unassembled WGS sequence"/>
</dbReference>
<feature type="binding site" evidence="5">
    <location>
        <position position="461"/>
    </location>
    <ligand>
        <name>Mg(2+)</name>
        <dbReference type="ChEBI" id="CHEBI:18420"/>
    </ligand>
</feature>
<dbReference type="GO" id="GO:0033850">
    <property type="term" value="F:Z-farnesyl diphosphate synthase activity"/>
    <property type="evidence" value="ECO:0007669"/>
    <property type="project" value="TreeGrafter"/>
</dbReference>
<feature type="binding site" evidence="5">
    <location>
        <begin position="275"/>
        <end position="278"/>
    </location>
    <ligand>
        <name>substrate</name>
    </ligand>
</feature>
<dbReference type="PROSITE" id="PS01045">
    <property type="entry name" value="SQUALEN_PHYTOEN_SYN_2"/>
    <property type="match status" value="1"/>
</dbReference>
<comment type="caution">
    <text evidence="6">The sequence shown here is derived from an EMBL/GenBank/DDBJ whole genome shotgun (WGS) entry which is preliminary data.</text>
</comment>
<evidence type="ECO:0000256" key="3">
    <source>
        <dbReference type="ARBA" id="ARBA00022723"/>
    </source>
</evidence>
<dbReference type="AlphaFoldDB" id="A0A7W3TBF7"/>
<accession>A0A7W3TBF7</accession>
<dbReference type="GO" id="GO:0005829">
    <property type="term" value="C:cytosol"/>
    <property type="evidence" value="ECO:0007669"/>
    <property type="project" value="TreeGrafter"/>
</dbReference>
<reference evidence="7" key="1">
    <citation type="submission" date="2019-10" db="EMBL/GenBank/DDBJ databases">
        <title>Streptomyces sp. nov., a novel actinobacterium isolated from alkaline environment.</title>
        <authorList>
            <person name="Golinska P."/>
        </authorList>
    </citation>
    <scope>NUCLEOTIDE SEQUENCE [LARGE SCALE GENOMIC DNA]</scope>
    <source>
        <strain evidence="7">DSM 42118</strain>
    </source>
</reference>
<proteinExistence type="inferred from homology"/>
<feature type="active site" description="Proton acceptor" evidence="5">
    <location>
        <position position="322"/>
    </location>
</feature>
<keyword evidence="4 5" id="KW-0460">Magnesium</keyword>
<dbReference type="Gene3D" id="1.10.600.10">
    <property type="entry name" value="Farnesyl Diphosphate Synthase"/>
    <property type="match status" value="1"/>
</dbReference>
<comment type="pathway">
    <text evidence="1">Carotenoid biosynthesis; phytoene biosynthesis.</text>
</comment>
<comment type="cofactor">
    <cofactor evidence="5">
        <name>Mg(2+)</name>
        <dbReference type="ChEBI" id="CHEBI:18420"/>
    </cofactor>
    <text evidence="5">Binds 2 magnesium ions per subunit.</text>
</comment>
<sequence length="509" mass="56759">MWTVAEGTLPAAIRPHMHAITGFMVWTDRIADEGASADRVRRIARWRSETLEDLRSGRSAHPLRRAFVDTVLRWDLDRAVIEELLATFEADCASPPVFETFEDQRRYLRGVAGTWAGMWTPLLDPRGPEAFRLTSLLGEVGQLVDIFEDLPRDLAAGRCYLPREDLRRLGLDVADLRRGEPREALDELIDIQLTRWRDLLDQAVPVTAMVGPGYEAFPAALILGAQTHFDEVTLLRSRVLAEGVEPLSLTGRARRRPARPAAGPLPGHVAVIMDGNRRWAARRGMSVAQGHRAGWRSAMRLVNSALRLDIRHLSLYMFSTENWSRSSREVQDLFDVLPEAIDQGVDRLHELGVRVRWCGRRDRIDPSLASQLALLESLTSNNAELTLTVCLDYGGRDEMVTAARSLAARAAAGTIRPEDIGPEDLAGSLYAPGMPDVDLLIRTAGEQRLSNFLPWHLAYAELVFDPTLWPDFDLARLRQAIIDYAARERRFGGGGLPGPARPVEPARTG</sequence>
<feature type="binding site" evidence="5">
    <location>
        <position position="325"/>
    </location>
    <ligand>
        <name>substrate</name>
    </ligand>
</feature>
<evidence type="ECO:0000313" key="6">
    <source>
        <dbReference type="EMBL" id="MBB0243713.1"/>
    </source>
</evidence>
<dbReference type="GO" id="GO:0030145">
    <property type="term" value="F:manganese ion binding"/>
    <property type="evidence" value="ECO:0007669"/>
    <property type="project" value="TreeGrafter"/>
</dbReference>
<dbReference type="GO" id="GO:0008834">
    <property type="term" value="F:ditrans,polycis-undecaprenyl-diphosphate synthase [(2E,6E)-farnesyl-diphosphate specific] activity"/>
    <property type="evidence" value="ECO:0007669"/>
    <property type="project" value="TreeGrafter"/>
</dbReference>
<dbReference type="PANTHER" id="PTHR10291">
    <property type="entry name" value="DEHYDRODOLICHYL DIPHOSPHATE SYNTHASE FAMILY MEMBER"/>
    <property type="match status" value="1"/>
</dbReference>
<dbReference type="InterPro" id="IPR019845">
    <property type="entry name" value="Squalene/phytoene_synthase_CS"/>
</dbReference>
<feature type="binding site" evidence="5">
    <location>
        <begin position="319"/>
        <end position="321"/>
    </location>
    <ligand>
        <name>substrate</name>
    </ligand>
</feature>
<dbReference type="SUPFAM" id="SSF64005">
    <property type="entry name" value="Undecaprenyl diphosphate synthase"/>
    <property type="match status" value="1"/>
</dbReference>
<dbReference type="InterPro" id="IPR001441">
    <property type="entry name" value="UPP_synth-like"/>
</dbReference>
<dbReference type="EC" id="2.5.1.-" evidence="5"/>
<keyword evidence="7" id="KW-1185">Reference proteome</keyword>
<dbReference type="HAMAP" id="MF_01139">
    <property type="entry name" value="ISPT"/>
    <property type="match status" value="1"/>
</dbReference>
<evidence type="ECO:0000256" key="2">
    <source>
        <dbReference type="ARBA" id="ARBA00022679"/>
    </source>
</evidence>
<dbReference type="EMBL" id="VKHT01000111">
    <property type="protein sequence ID" value="MBB0243713.1"/>
    <property type="molecule type" value="Genomic_DNA"/>
</dbReference>
<comment type="subunit">
    <text evidence="5">Homodimer.</text>
</comment>
<protein>
    <recommendedName>
        <fullName evidence="5">Isoprenyl transferase</fullName>
        <ecNumber evidence="5">2.5.1.-</ecNumber>
    </recommendedName>
</protein>
<dbReference type="CDD" id="cd00475">
    <property type="entry name" value="Cis_IPPS"/>
    <property type="match status" value="1"/>
</dbReference>
<keyword evidence="3 5" id="KW-0479">Metal-binding</keyword>
<comment type="function">
    <text evidence="5">Catalyzes the condensation of isopentenyl diphosphate (IPP) with allylic pyrophosphates generating different type of terpenoids.</text>
</comment>
<dbReference type="Pfam" id="PF01255">
    <property type="entry name" value="Prenyltransf"/>
    <property type="match status" value="1"/>
</dbReference>
<feature type="active site" evidence="5">
    <location>
        <position position="274"/>
    </location>
</feature>
<organism evidence="6 7">
    <name type="scientific">Streptomyces alkaliphilus</name>
    <dbReference type="NCBI Taxonomy" id="1472722"/>
    <lineage>
        <taxon>Bacteria</taxon>
        <taxon>Bacillati</taxon>
        <taxon>Actinomycetota</taxon>
        <taxon>Actinomycetes</taxon>
        <taxon>Kitasatosporales</taxon>
        <taxon>Streptomycetaceae</taxon>
        <taxon>Streptomyces</taxon>
    </lineage>
</organism>
<dbReference type="SUPFAM" id="SSF48576">
    <property type="entry name" value="Terpenoid synthases"/>
    <property type="match status" value="1"/>
</dbReference>
<dbReference type="GO" id="GO:0005886">
    <property type="term" value="C:plasma membrane"/>
    <property type="evidence" value="ECO:0007669"/>
    <property type="project" value="TreeGrafter"/>
</dbReference>
<dbReference type="PROSITE" id="PS01066">
    <property type="entry name" value="UPP_SYNTHASE"/>
    <property type="match status" value="1"/>
</dbReference>
<comment type="similarity">
    <text evidence="5">Belongs to the UPP synthase family.</text>
</comment>
<feature type="binding site" evidence="5">
    <location>
        <position position="442"/>
    </location>
    <ligand>
        <name>substrate</name>
    </ligand>
</feature>
<evidence type="ECO:0000256" key="4">
    <source>
        <dbReference type="ARBA" id="ARBA00022842"/>
    </source>
</evidence>
<dbReference type="InterPro" id="IPR008949">
    <property type="entry name" value="Isoprenoid_synthase_dom_sf"/>
</dbReference>
<keyword evidence="2 5" id="KW-0808">Transferase</keyword>
<feature type="binding site" evidence="5">
    <location>
        <position position="279"/>
    </location>
    <ligand>
        <name>substrate</name>
    </ligand>
</feature>
<dbReference type="NCBIfam" id="TIGR00055">
    <property type="entry name" value="uppS"/>
    <property type="match status" value="1"/>
</dbReference>
<comment type="caution">
    <text evidence="5">Lacks conserved residue(s) required for the propagation of feature annotation.</text>
</comment>
<name>A0A7W3TBF7_9ACTN</name>
<dbReference type="Gene3D" id="3.40.1180.10">
    <property type="entry name" value="Decaprenyl diphosphate synthase-like"/>
    <property type="match status" value="1"/>
</dbReference>
<dbReference type="GO" id="GO:0000287">
    <property type="term" value="F:magnesium ion binding"/>
    <property type="evidence" value="ECO:0007669"/>
    <property type="project" value="UniProtKB-UniRule"/>
</dbReference>
<feature type="binding site" evidence="5">
    <location>
        <begin position="448"/>
        <end position="450"/>
    </location>
    <ligand>
        <name>substrate</name>
    </ligand>
</feature>